<feature type="signal peptide" evidence="3">
    <location>
        <begin position="1"/>
        <end position="19"/>
    </location>
</feature>
<dbReference type="Gene3D" id="3.90.730.10">
    <property type="entry name" value="Ribonuclease T2-like"/>
    <property type="match status" value="1"/>
</dbReference>
<dbReference type="RefSeq" id="WP_155095022.1">
    <property type="nucleotide sequence ID" value="NZ_WMIE01000003.1"/>
</dbReference>
<reference evidence="4 5" key="1">
    <citation type="submission" date="2019-11" db="EMBL/GenBank/DDBJ databases">
        <authorList>
            <person name="Dong K."/>
        </authorList>
    </citation>
    <scope>NUCLEOTIDE SEQUENCE [LARGE SCALE GENOMIC DNA]</scope>
    <source>
        <strain evidence="4 5">NBRC 111993</strain>
    </source>
</reference>
<dbReference type="PANTHER" id="PTHR11240:SF22">
    <property type="entry name" value="RIBONUCLEASE T2"/>
    <property type="match status" value="1"/>
</dbReference>
<proteinExistence type="inferred from homology"/>
<dbReference type="GO" id="GO:0003723">
    <property type="term" value="F:RNA binding"/>
    <property type="evidence" value="ECO:0007669"/>
    <property type="project" value="InterPro"/>
</dbReference>
<evidence type="ECO:0000256" key="1">
    <source>
        <dbReference type="ARBA" id="ARBA00007469"/>
    </source>
</evidence>
<evidence type="ECO:0000313" key="4">
    <source>
        <dbReference type="EMBL" id="MTH77644.1"/>
    </source>
</evidence>
<dbReference type="Pfam" id="PF00445">
    <property type="entry name" value="Ribonuclease_T2"/>
    <property type="match status" value="1"/>
</dbReference>
<name>A0A6L6JBU9_9RHOB</name>
<dbReference type="GO" id="GO:0006401">
    <property type="term" value="P:RNA catabolic process"/>
    <property type="evidence" value="ECO:0007669"/>
    <property type="project" value="UniProtKB-ARBA"/>
</dbReference>
<dbReference type="CDD" id="cd01062">
    <property type="entry name" value="RNase_T2_prok"/>
    <property type="match status" value="1"/>
</dbReference>
<sequence>MKTLIALILATCLTTPAQARDRAGDFDYYVLSLSWSPSWCAQEGSAEGSEQCDPGRKLGFTVHGLWPQHEKGWPEDCATNARDPSRRETRDMADVMGTSGLAWYQWKKHGRCSGLTAHDYFALVRTATKRVHLPEVLNRLSRDVTLPSRVIEQAFLETNPDMKPEGITVTCRARALQEVRICLTKDLEPRQCAHDSRRDCQGTFLMQAPR</sequence>
<evidence type="ECO:0000256" key="3">
    <source>
        <dbReference type="SAM" id="SignalP"/>
    </source>
</evidence>
<dbReference type="SUPFAM" id="SSF55895">
    <property type="entry name" value="Ribonuclease Rh-like"/>
    <property type="match status" value="1"/>
</dbReference>
<feature type="chain" id="PRO_5026835483" evidence="3">
    <location>
        <begin position="20"/>
        <end position="210"/>
    </location>
</feature>
<protein>
    <submittedName>
        <fullName evidence="4">Ribonuclease T</fullName>
    </submittedName>
</protein>
<dbReference type="InterPro" id="IPR039378">
    <property type="entry name" value="RNase_T2_prok"/>
</dbReference>
<comment type="similarity">
    <text evidence="1 2">Belongs to the RNase T2 family.</text>
</comment>
<evidence type="ECO:0000313" key="5">
    <source>
        <dbReference type="Proteomes" id="UP000478183"/>
    </source>
</evidence>
<dbReference type="InterPro" id="IPR001568">
    <property type="entry name" value="RNase_T2-like"/>
</dbReference>
<dbReference type="AlphaFoldDB" id="A0A6L6JBU9"/>
<dbReference type="OrthoDB" id="4720638at2"/>
<dbReference type="EMBL" id="WMIE01000003">
    <property type="protein sequence ID" value="MTH77644.1"/>
    <property type="molecule type" value="Genomic_DNA"/>
</dbReference>
<comment type="caution">
    <text evidence="4">The sequence shown here is derived from an EMBL/GenBank/DDBJ whole genome shotgun (WGS) entry which is preliminary data.</text>
</comment>
<dbReference type="InterPro" id="IPR036430">
    <property type="entry name" value="RNase_T2-like_sf"/>
</dbReference>
<keyword evidence="5" id="KW-1185">Reference proteome</keyword>
<dbReference type="Proteomes" id="UP000478183">
    <property type="component" value="Unassembled WGS sequence"/>
</dbReference>
<evidence type="ECO:0000256" key="2">
    <source>
        <dbReference type="RuleBase" id="RU004328"/>
    </source>
</evidence>
<gene>
    <name evidence="4" type="ORF">GL286_07905</name>
</gene>
<keyword evidence="3" id="KW-0732">Signal</keyword>
<dbReference type="GO" id="GO:0033897">
    <property type="term" value="F:ribonuclease T2 activity"/>
    <property type="evidence" value="ECO:0007669"/>
    <property type="project" value="InterPro"/>
</dbReference>
<accession>A0A6L6JBU9</accession>
<organism evidence="4 5">
    <name type="scientific">Paracoccus aestuariivivens</name>
    <dbReference type="NCBI Taxonomy" id="1820333"/>
    <lineage>
        <taxon>Bacteria</taxon>
        <taxon>Pseudomonadati</taxon>
        <taxon>Pseudomonadota</taxon>
        <taxon>Alphaproteobacteria</taxon>
        <taxon>Rhodobacterales</taxon>
        <taxon>Paracoccaceae</taxon>
        <taxon>Paracoccus</taxon>
    </lineage>
</organism>
<dbReference type="PANTHER" id="PTHR11240">
    <property type="entry name" value="RIBONUCLEASE T2"/>
    <property type="match status" value="1"/>
</dbReference>
<dbReference type="InterPro" id="IPR033130">
    <property type="entry name" value="RNase_T2_His_AS_2"/>
</dbReference>
<dbReference type="PROSITE" id="PS00531">
    <property type="entry name" value="RNASE_T2_2"/>
    <property type="match status" value="1"/>
</dbReference>
<dbReference type="PROSITE" id="PS00530">
    <property type="entry name" value="RNASE_T2_1"/>
    <property type="match status" value="1"/>
</dbReference>
<dbReference type="InterPro" id="IPR018188">
    <property type="entry name" value="RNase_T2_His_AS_1"/>
</dbReference>